<evidence type="ECO:0000256" key="5">
    <source>
        <dbReference type="ARBA" id="ARBA00022737"/>
    </source>
</evidence>
<dbReference type="Pfam" id="PF18051">
    <property type="entry name" value="RPN1_C"/>
    <property type="match status" value="1"/>
</dbReference>
<dbReference type="InterPro" id="IPR011989">
    <property type="entry name" value="ARM-like"/>
</dbReference>
<dbReference type="InterPro" id="IPR040892">
    <property type="entry name" value="RPN1_N"/>
</dbReference>
<evidence type="ECO:0000256" key="3">
    <source>
        <dbReference type="ARBA" id="ARBA00005460"/>
    </source>
</evidence>
<evidence type="ECO:0000256" key="8">
    <source>
        <dbReference type="PIRNR" id="PIRNR015965"/>
    </source>
</evidence>
<dbReference type="PANTHER" id="PTHR10943">
    <property type="entry name" value="26S PROTEASOME NON-ATPASE REGULATORY SUBUNIT"/>
    <property type="match status" value="1"/>
</dbReference>
<evidence type="ECO:0000256" key="2">
    <source>
        <dbReference type="ARBA" id="ARBA00004031"/>
    </source>
</evidence>
<dbReference type="Pfam" id="PF01851">
    <property type="entry name" value="PC_rep"/>
    <property type="match status" value="2"/>
</dbReference>
<gene>
    <name evidence="12" type="primary">PSMD2</name>
</gene>
<comment type="subunit">
    <text evidence="7">Component of the 19S proteasome regulatory particle complex. The 26S proteasome consists of a 20S core particle (CP) and two 19S regulatory subunits (RP). The regulatory particle is made of a lid composed of 9 subunits, a base containing 6 ATPases and few additional components including PSMD2. Interacts with RPGRIP1L. Interacts with CRY1 in a KDM8-dependent manner. Interacts (via C-terminus) with phosphatase UBLCP1 (via ubiquitin-like domain); the interaction recruits UBLCP1 to the 19S regulatory particle where it dephosphorylates 19S subunit PSMC2/RPT1 which impairs PSMC2 ATPase activity and disrupts 26S proteasome assembly.</text>
</comment>
<dbReference type="GO" id="GO:0005634">
    <property type="term" value="C:nucleus"/>
    <property type="evidence" value="ECO:0007669"/>
    <property type="project" value="TreeGrafter"/>
</dbReference>
<evidence type="ECO:0000256" key="6">
    <source>
        <dbReference type="ARBA" id="ARBA00022942"/>
    </source>
</evidence>
<feature type="domain" description="RPN1 N-terminal" evidence="10">
    <location>
        <begin position="46"/>
        <end position="344"/>
    </location>
</feature>
<dbReference type="GeneTree" id="ENSGT00940000153386"/>
<dbReference type="Gene3D" id="1.25.10.10">
    <property type="entry name" value="Leucine-rich Repeat Variant"/>
    <property type="match status" value="1"/>
</dbReference>
<feature type="domain" description="26S proteasome non-ATPase regulatory subunit RPN1 C-terminal" evidence="11">
    <location>
        <begin position="807"/>
        <end position="860"/>
    </location>
</feature>
<evidence type="ECO:0000313" key="12">
    <source>
        <dbReference type="Ensembl" id="ENSCCRP00000077085.2"/>
    </source>
</evidence>
<protein>
    <recommendedName>
        <fullName evidence="4 8">26S proteasome non-ATPase regulatory subunit 2</fullName>
    </recommendedName>
</protein>
<keyword evidence="6 8" id="KW-0647">Proteasome</keyword>
<accession>A0A8C1EG16</accession>
<evidence type="ECO:0000256" key="4">
    <source>
        <dbReference type="ARBA" id="ARBA00014928"/>
    </source>
</evidence>
<dbReference type="Pfam" id="PF17781">
    <property type="entry name" value="RPN1_RPN2_N"/>
    <property type="match status" value="1"/>
</dbReference>
<dbReference type="PIRSF" id="PIRSF015965">
    <property type="entry name" value="26S_Psome_Rpn1"/>
    <property type="match status" value="1"/>
</dbReference>
<dbReference type="PANTHER" id="PTHR10943:SF1">
    <property type="entry name" value="26S PROTEASOME NON-ATPASE REGULATORY SUBUNIT 2"/>
    <property type="match status" value="1"/>
</dbReference>
<dbReference type="InterPro" id="IPR016643">
    <property type="entry name" value="26S_Psome_Rpn1"/>
</dbReference>
<evidence type="ECO:0000256" key="1">
    <source>
        <dbReference type="ARBA" id="ARBA00002362"/>
    </source>
</evidence>
<dbReference type="GO" id="GO:0042176">
    <property type="term" value="P:regulation of protein catabolic process"/>
    <property type="evidence" value="ECO:0007669"/>
    <property type="project" value="InterPro"/>
</dbReference>
<evidence type="ECO:0000259" key="11">
    <source>
        <dbReference type="Pfam" id="PF18051"/>
    </source>
</evidence>
<feature type="region of interest" description="Disordered" evidence="9">
    <location>
        <begin position="612"/>
        <end position="637"/>
    </location>
</feature>
<keyword evidence="5" id="KW-0677">Repeat</keyword>
<dbReference type="SUPFAM" id="SSF48371">
    <property type="entry name" value="ARM repeat"/>
    <property type="match status" value="1"/>
</dbReference>
<feature type="region of interest" description="Disordered" evidence="9">
    <location>
        <begin position="1"/>
        <end position="42"/>
    </location>
</feature>
<proteinExistence type="inferred from homology"/>
<evidence type="ECO:0000256" key="7">
    <source>
        <dbReference type="ARBA" id="ARBA00046857"/>
    </source>
</evidence>
<organism evidence="12 13">
    <name type="scientific">Cyprinus carpio carpio</name>
    <dbReference type="NCBI Taxonomy" id="630221"/>
    <lineage>
        <taxon>Eukaryota</taxon>
        <taxon>Metazoa</taxon>
        <taxon>Chordata</taxon>
        <taxon>Craniata</taxon>
        <taxon>Vertebrata</taxon>
        <taxon>Euteleostomi</taxon>
        <taxon>Actinopterygii</taxon>
        <taxon>Neopterygii</taxon>
        <taxon>Teleostei</taxon>
        <taxon>Ostariophysi</taxon>
        <taxon>Cypriniformes</taxon>
        <taxon>Cyprinidae</taxon>
        <taxon>Cyprininae</taxon>
        <taxon>Cyprinus</taxon>
    </lineage>
</organism>
<dbReference type="GO" id="GO:0034515">
    <property type="term" value="C:proteasome storage granule"/>
    <property type="evidence" value="ECO:0007669"/>
    <property type="project" value="TreeGrafter"/>
</dbReference>
<dbReference type="Proteomes" id="UP001108240">
    <property type="component" value="Unplaced"/>
</dbReference>
<sequence length="862" mass="96009">MEDTAKKEKKQSEIKEEKNKQPSGKDKEKKEEQELSEEDRQLQEELEMLVERLAEKDTSLYRPALEELRRQIRSSTTSMTSVPKPLKFLRPHYAKLKEIYQNMSPGENKRFCADVVSVLAMTMSSERECLKYRLLGSQEELASWGHEYVRHLAGEVAKDWQEIEEGDKAQQEVLLKLVREIVPYNMAHNAEHEACDLLMEIERLDMLDTYIDENAYAKVCLYLTSCVSYVPEPENSALLKCALNIFRKFNRYPEALRLALMLNDVELVENIFTSCKDIVIQKQMSFMLGRHGMFLELNEDVEDYEDLTEIMSNVQLNSNFLALARELDIMEPKVPDDIYKTHLENNRFGSSGSQVDSARMNLASSFVNGFVNAAFGQDKLLTEDGNKWLYKNKDHGMLSAAASLGMILLWDVDGGLTQIDKYLYSSEDYIKSGALLACGIVNSGVRNECDPALALLSDYVLHNSNIMRIGAIFGLGLAYAGSNREDVLSLLLPVMGDSKSSMEVAGVTALACGMIAVGSCNGDVTSTVLQTIMEKSEQELKDTYARWLPLGLGLNHLGKGEAIETTLAALQVVPEPFRSFSNTLVDVCAYAGSGNVLKVQQLLHICSEHYDNKDKDDDKDKKDKKDKDKKETTADMGSHQVRAVPLALALISVSNPRLNILDTLSKFSHDADPEVAHNAIFAMGMVGSGTNNARLAAMLRQLAQYHAKDPNNLFMVRLAQGLTHLGKGTLTLCPYHSDRQLMSQVAVAGLLTVLVSFLDVKNIILGKSHYVLYGLVAAMQPRMLVTFDEELRPLPVSVRVGQAVDVVGQAGKPKAITGFQTHTTPVLLAHGERAELATEEYIPVTPILEGFVILRKNPSYDA</sequence>
<reference evidence="12" key="2">
    <citation type="submission" date="2025-09" db="UniProtKB">
        <authorList>
            <consortium name="Ensembl"/>
        </authorList>
    </citation>
    <scope>IDENTIFICATION</scope>
</reference>
<comment type="similarity">
    <text evidence="3 8">Belongs to the proteasome subunit S2 family.</text>
</comment>
<dbReference type="GO" id="GO:0030234">
    <property type="term" value="F:enzyme regulator activity"/>
    <property type="evidence" value="ECO:0007669"/>
    <property type="project" value="UniProtKB-UniRule"/>
</dbReference>
<dbReference type="AlphaFoldDB" id="A0A8C1EG16"/>
<dbReference type="InterPro" id="IPR002015">
    <property type="entry name" value="Proteasome/cyclosome_rpt"/>
</dbReference>
<dbReference type="InterPro" id="IPR016024">
    <property type="entry name" value="ARM-type_fold"/>
</dbReference>
<dbReference type="Ensembl" id="ENSCCRT00000083612.2">
    <property type="protein sequence ID" value="ENSCCRP00000077085.2"/>
    <property type="gene ID" value="ENSCCRG00000041692.2"/>
</dbReference>
<evidence type="ECO:0000259" key="10">
    <source>
        <dbReference type="Pfam" id="PF17781"/>
    </source>
</evidence>
<evidence type="ECO:0000313" key="13">
    <source>
        <dbReference type="Proteomes" id="UP001108240"/>
    </source>
</evidence>
<comment type="function">
    <text evidence="2">Binds to the intracellular domain of tumor necrosis factor type 1 receptor. The binding domain of TRAP1 and TRAP2 resides outside the death domain of TNFR1.</text>
</comment>
<evidence type="ECO:0000256" key="9">
    <source>
        <dbReference type="SAM" id="MobiDB-lite"/>
    </source>
</evidence>
<name>A0A8C1EG16_CYPCA</name>
<dbReference type="InterPro" id="IPR041433">
    <property type="entry name" value="RPN1_C"/>
</dbReference>
<keyword evidence="13" id="KW-1185">Reference proteome</keyword>
<reference evidence="12" key="1">
    <citation type="submission" date="2025-08" db="UniProtKB">
        <authorList>
            <consortium name="Ensembl"/>
        </authorList>
    </citation>
    <scope>IDENTIFICATION</scope>
</reference>
<dbReference type="GO" id="GO:0043161">
    <property type="term" value="P:proteasome-mediated ubiquitin-dependent protein catabolic process"/>
    <property type="evidence" value="ECO:0007669"/>
    <property type="project" value="TreeGrafter"/>
</dbReference>
<comment type="function">
    <text evidence="1 8">Component of the 26S proteasome, a multiprotein complex involved in the ATP-dependent degradation of ubiquitinated proteins. This complex plays a key role in the maintenance of protein homeostasis by removing misfolded or damaged proteins, which could impair cellular functions, and by removing proteins whose functions are no longer required. Therefore, the proteasome participates in numerous cellular processes, including cell cycle progression, apoptosis, or DNA damage repair.</text>
</comment>
<dbReference type="FunFam" id="1.25.10.10:FF:000026">
    <property type="entry name" value="26S proteasome non-ATPase regulatory subunit 2"/>
    <property type="match status" value="1"/>
</dbReference>
<dbReference type="GO" id="GO:0008540">
    <property type="term" value="C:proteasome regulatory particle, base subcomplex"/>
    <property type="evidence" value="ECO:0007669"/>
    <property type="project" value="UniProtKB-UniRule"/>
</dbReference>
<feature type="compositionally biased region" description="Basic and acidic residues" evidence="9">
    <location>
        <begin position="612"/>
        <end position="633"/>
    </location>
</feature>